<reference evidence="5 6" key="1">
    <citation type="submission" date="2016-07" db="EMBL/GenBank/DDBJ databases">
        <title>Pervasive Adenine N6-methylation of Active Genes in Fungi.</title>
        <authorList>
            <consortium name="DOE Joint Genome Institute"/>
            <person name="Mondo S.J."/>
            <person name="Dannebaum R.O."/>
            <person name="Kuo R.C."/>
            <person name="Labutti K."/>
            <person name="Haridas S."/>
            <person name="Kuo A."/>
            <person name="Salamov A."/>
            <person name="Ahrendt S.R."/>
            <person name="Lipzen A."/>
            <person name="Sullivan W."/>
            <person name="Andreopoulos W.B."/>
            <person name="Clum A."/>
            <person name="Lindquist E."/>
            <person name="Daum C."/>
            <person name="Ramamoorthy G.K."/>
            <person name="Gryganskyi A."/>
            <person name="Culley D."/>
            <person name="Magnuson J.K."/>
            <person name="James T.Y."/>
            <person name="O'Malley M.A."/>
            <person name="Stajich J.E."/>
            <person name="Spatafora J.W."/>
            <person name="Visel A."/>
            <person name="Grigoriev I.V."/>
        </authorList>
    </citation>
    <scope>NUCLEOTIDE SEQUENCE [LARGE SCALE GENOMIC DNA]</scope>
    <source>
        <strain evidence="5 6">CBS 115471</strain>
    </source>
</reference>
<dbReference type="Gene3D" id="3.40.50.1820">
    <property type="entry name" value="alpha/beta hydrolase"/>
    <property type="match status" value="1"/>
</dbReference>
<dbReference type="InterPro" id="IPR019826">
    <property type="entry name" value="Carboxylesterase_B_AS"/>
</dbReference>
<dbReference type="InterPro" id="IPR002018">
    <property type="entry name" value="CarbesteraseB"/>
</dbReference>
<comment type="similarity">
    <text evidence="1 3">Belongs to the type-B carboxylesterase/lipase family.</text>
</comment>
<protein>
    <recommendedName>
        <fullName evidence="3">Carboxylic ester hydrolase</fullName>
        <ecNumber evidence="3">3.1.1.-</ecNumber>
    </recommendedName>
</protein>
<dbReference type="SUPFAM" id="SSF53474">
    <property type="entry name" value="alpha/beta-Hydrolases"/>
    <property type="match status" value="1"/>
</dbReference>
<accession>A0A1Y1ZYZ5</accession>
<dbReference type="Pfam" id="PF00135">
    <property type="entry name" value="COesterase"/>
    <property type="match status" value="1"/>
</dbReference>
<keyword evidence="2 3" id="KW-0378">Hydrolase</keyword>
<name>A0A1Y1ZYZ5_9PLEO</name>
<dbReference type="PROSITE" id="PS00122">
    <property type="entry name" value="CARBOXYLESTERASE_B_1"/>
    <property type="match status" value="1"/>
</dbReference>
<evidence type="ECO:0000313" key="5">
    <source>
        <dbReference type="EMBL" id="ORY15434.1"/>
    </source>
</evidence>
<dbReference type="AlphaFoldDB" id="A0A1Y1ZYZ5"/>
<dbReference type="OrthoDB" id="6846267at2759"/>
<dbReference type="InterPro" id="IPR050309">
    <property type="entry name" value="Type-B_Carboxylest/Lipase"/>
</dbReference>
<dbReference type="EC" id="3.1.1.-" evidence="3"/>
<evidence type="ECO:0000259" key="4">
    <source>
        <dbReference type="Pfam" id="PF00135"/>
    </source>
</evidence>
<evidence type="ECO:0000256" key="2">
    <source>
        <dbReference type="ARBA" id="ARBA00022801"/>
    </source>
</evidence>
<dbReference type="PANTHER" id="PTHR11559">
    <property type="entry name" value="CARBOXYLESTERASE"/>
    <property type="match status" value="1"/>
</dbReference>
<organism evidence="5 6">
    <name type="scientific">Clohesyomyces aquaticus</name>
    <dbReference type="NCBI Taxonomy" id="1231657"/>
    <lineage>
        <taxon>Eukaryota</taxon>
        <taxon>Fungi</taxon>
        <taxon>Dikarya</taxon>
        <taxon>Ascomycota</taxon>
        <taxon>Pezizomycotina</taxon>
        <taxon>Dothideomycetes</taxon>
        <taxon>Pleosporomycetidae</taxon>
        <taxon>Pleosporales</taxon>
        <taxon>Lindgomycetaceae</taxon>
        <taxon>Clohesyomyces</taxon>
    </lineage>
</organism>
<evidence type="ECO:0000313" key="6">
    <source>
        <dbReference type="Proteomes" id="UP000193144"/>
    </source>
</evidence>
<dbReference type="InterPro" id="IPR029058">
    <property type="entry name" value="AB_hydrolase_fold"/>
</dbReference>
<dbReference type="STRING" id="1231657.A0A1Y1ZYZ5"/>
<dbReference type="EMBL" id="MCFA01000025">
    <property type="protein sequence ID" value="ORY15434.1"/>
    <property type="molecule type" value="Genomic_DNA"/>
</dbReference>
<keyword evidence="6" id="KW-1185">Reference proteome</keyword>
<proteinExistence type="inferred from homology"/>
<comment type="caution">
    <text evidence="5">The sequence shown here is derived from an EMBL/GenBank/DDBJ whole genome shotgun (WGS) entry which is preliminary data.</text>
</comment>
<evidence type="ECO:0000256" key="1">
    <source>
        <dbReference type="ARBA" id="ARBA00005964"/>
    </source>
</evidence>
<evidence type="ECO:0000256" key="3">
    <source>
        <dbReference type="RuleBase" id="RU361235"/>
    </source>
</evidence>
<gene>
    <name evidence="5" type="ORF">BCR34DRAFT_558811</name>
</gene>
<dbReference type="Proteomes" id="UP000193144">
    <property type="component" value="Unassembled WGS sequence"/>
</dbReference>
<sequence>MGSQNSHTGTFTFEHPELGSMTGLITPDNVVQFRAIPYATIPARFKHSILLNNLSKTNRDFTKYGFACPHSQPPDAAGGGSFPGEPWPSPQSELDCLILQVNVPLACLQPQSSPNRLPVLVYIHGGGFVLGKIDAQHNTSLLVSQSISDSQPLISVSLQYRLGALGYLKVPGGSNFAPYDQRNALLWIQKFIKGFGGDEKKVTVFGESAGGMSICYHMLAAPPPSGPLFNRVVLMSGVIGPMCAPIPEMEADKVFEQVCEILEIKERGEEAVERLRGMEVEKIVFVSDWLSGSGGMWLPTVTEEWFGEEFERVSWDRIPELLGRCEWVDEVVLGTTGIEGMMFMPVLSFVPQAIFISTIEEQLGKEAAAKMFRAYNITPTMDPNLFLSAAIRWIGDVIFDSSNHTLARHLALNTNKKVYRYLFDVRSPFPGQPFYQTAHHWVDVYFVFRGHQFRYPTEALKRISDQHARMWTTFANGKQPWTEYNPADGKEVIMVADERDGWVERSVAEEEKLNERSWTRCELLWDAWAGKKGEWFLPLKIAPLEGKKLV</sequence>
<feature type="domain" description="Carboxylesterase type B" evidence="4">
    <location>
        <begin position="26"/>
        <end position="482"/>
    </location>
</feature>
<dbReference type="GO" id="GO:0016787">
    <property type="term" value="F:hydrolase activity"/>
    <property type="evidence" value="ECO:0007669"/>
    <property type="project" value="UniProtKB-KW"/>
</dbReference>